<dbReference type="AlphaFoldDB" id="A0A9N9DYD3"/>
<accession>A0A9N9DYD3</accession>
<comment type="caution">
    <text evidence="2">The sequence shown here is derived from an EMBL/GenBank/DDBJ whole genome shotgun (WGS) entry which is preliminary data.</text>
</comment>
<organism evidence="2 3">
    <name type="scientific">Racocetra fulgida</name>
    <dbReference type="NCBI Taxonomy" id="60492"/>
    <lineage>
        <taxon>Eukaryota</taxon>
        <taxon>Fungi</taxon>
        <taxon>Fungi incertae sedis</taxon>
        <taxon>Mucoromycota</taxon>
        <taxon>Glomeromycotina</taxon>
        <taxon>Glomeromycetes</taxon>
        <taxon>Diversisporales</taxon>
        <taxon>Gigasporaceae</taxon>
        <taxon>Racocetra</taxon>
    </lineage>
</organism>
<protein>
    <submittedName>
        <fullName evidence="2">13933_t:CDS:1</fullName>
    </submittedName>
</protein>
<name>A0A9N9DYD3_9GLOM</name>
<feature type="region of interest" description="Disordered" evidence="1">
    <location>
        <begin position="19"/>
        <end position="42"/>
    </location>
</feature>
<feature type="non-terminal residue" evidence="2">
    <location>
        <position position="55"/>
    </location>
</feature>
<reference evidence="2" key="1">
    <citation type="submission" date="2021-06" db="EMBL/GenBank/DDBJ databases">
        <authorList>
            <person name="Kallberg Y."/>
            <person name="Tangrot J."/>
            <person name="Rosling A."/>
        </authorList>
    </citation>
    <scope>NUCLEOTIDE SEQUENCE</scope>
    <source>
        <strain evidence="2">IN212</strain>
    </source>
</reference>
<gene>
    <name evidence="2" type="ORF">RFULGI_LOCUS8522</name>
</gene>
<evidence type="ECO:0000313" key="3">
    <source>
        <dbReference type="Proteomes" id="UP000789396"/>
    </source>
</evidence>
<sequence>PVQHFSLLENLQGEIIDEETLPDNFIETSDNSDNENIQSNHQLSYEYANKSLSKY</sequence>
<dbReference type="Proteomes" id="UP000789396">
    <property type="component" value="Unassembled WGS sequence"/>
</dbReference>
<dbReference type="EMBL" id="CAJVPZ010013890">
    <property type="protein sequence ID" value="CAG8652673.1"/>
    <property type="molecule type" value="Genomic_DNA"/>
</dbReference>
<feature type="compositionally biased region" description="Polar residues" evidence="1">
    <location>
        <begin position="26"/>
        <end position="42"/>
    </location>
</feature>
<evidence type="ECO:0000256" key="1">
    <source>
        <dbReference type="SAM" id="MobiDB-lite"/>
    </source>
</evidence>
<keyword evidence="3" id="KW-1185">Reference proteome</keyword>
<evidence type="ECO:0000313" key="2">
    <source>
        <dbReference type="EMBL" id="CAG8652673.1"/>
    </source>
</evidence>
<proteinExistence type="predicted"/>